<gene>
    <name evidence="1" type="ORF">GCM10008171_01630</name>
</gene>
<dbReference type="Proteomes" id="UP001143364">
    <property type="component" value="Unassembled WGS sequence"/>
</dbReference>
<comment type="caution">
    <text evidence="1">The sequence shown here is derived from an EMBL/GenBank/DDBJ whole genome shotgun (WGS) entry which is preliminary data.</text>
</comment>
<sequence>MAQAYPDYEKDRAELMMSVANVIAARRMSLDDVKEAFKVNGAQACDLKCANANTTMAVKKLQWIAYRLHIDSSQHLKMPSARQMKERLRAA</sequence>
<proteinExistence type="predicted"/>
<dbReference type="AlphaFoldDB" id="A0A9W6JC89"/>
<evidence type="ECO:0000313" key="1">
    <source>
        <dbReference type="EMBL" id="GLK74910.1"/>
    </source>
</evidence>
<dbReference type="EMBL" id="BSFK01000003">
    <property type="protein sequence ID" value="GLK74910.1"/>
    <property type="molecule type" value="Genomic_DNA"/>
</dbReference>
<accession>A0A9W6JC89</accession>
<evidence type="ECO:0000313" key="2">
    <source>
        <dbReference type="Proteomes" id="UP001143364"/>
    </source>
</evidence>
<name>A0A9W6JC89_9HYPH</name>
<keyword evidence="2" id="KW-1185">Reference proteome</keyword>
<organism evidence="1 2">
    <name type="scientific">Methylopila jiangsuensis</name>
    <dbReference type="NCBI Taxonomy" id="586230"/>
    <lineage>
        <taxon>Bacteria</taxon>
        <taxon>Pseudomonadati</taxon>
        <taxon>Pseudomonadota</taxon>
        <taxon>Alphaproteobacteria</taxon>
        <taxon>Hyphomicrobiales</taxon>
        <taxon>Methylopilaceae</taxon>
        <taxon>Methylopila</taxon>
    </lineage>
</organism>
<reference evidence="1" key="2">
    <citation type="submission" date="2023-01" db="EMBL/GenBank/DDBJ databases">
        <authorList>
            <person name="Sun Q."/>
            <person name="Evtushenko L."/>
        </authorList>
    </citation>
    <scope>NUCLEOTIDE SEQUENCE</scope>
    <source>
        <strain evidence="1">VKM B-2555</strain>
    </source>
</reference>
<reference evidence="1" key="1">
    <citation type="journal article" date="2014" name="Int. J. Syst. Evol. Microbiol.">
        <title>Complete genome sequence of Corynebacterium casei LMG S-19264T (=DSM 44701T), isolated from a smear-ripened cheese.</title>
        <authorList>
            <consortium name="US DOE Joint Genome Institute (JGI-PGF)"/>
            <person name="Walter F."/>
            <person name="Albersmeier A."/>
            <person name="Kalinowski J."/>
            <person name="Ruckert C."/>
        </authorList>
    </citation>
    <scope>NUCLEOTIDE SEQUENCE</scope>
    <source>
        <strain evidence="1">VKM B-2555</strain>
    </source>
</reference>
<protein>
    <submittedName>
        <fullName evidence="1">Uncharacterized protein</fullName>
    </submittedName>
</protein>
<dbReference type="RefSeq" id="WP_271202896.1">
    <property type="nucleotide sequence ID" value="NZ_BSFK01000003.1"/>
</dbReference>